<protein>
    <recommendedName>
        <fullName evidence="3">DUF6468 domain-containing protein</fullName>
    </recommendedName>
</protein>
<dbReference type="Proteomes" id="UP001161405">
    <property type="component" value="Unassembled WGS sequence"/>
</dbReference>
<evidence type="ECO:0000313" key="5">
    <source>
        <dbReference type="Proteomes" id="UP001161405"/>
    </source>
</evidence>
<evidence type="ECO:0000313" key="4">
    <source>
        <dbReference type="EMBL" id="GLQ18827.1"/>
    </source>
</evidence>
<sequence>MGNFALGLIVEGAVAVLLILTIGYCYILNVRLKRLRDDRAALQTMITDLVRATDQANGAITELRKTAIECDGMIQTRLSEAESFSIELAHHVNAGHSVMSKIAMIAQTAKNAAPQPKEKPLKAKAALDQLDNFSRRDGAAA</sequence>
<dbReference type="EMBL" id="BSNI01000002">
    <property type="protein sequence ID" value="GLQ18827.1"/>
    <property type="molecule type" value="Genomic_DNA"/>
</dbReference>
<keyword evidence="2" id="KW-1133">Transmembrane helix</keyword>
<keyword evidence="2" id="KW-0812">Transmembrane</keyword>
<comment type="caution">
    <text evidence="4">The sequence shown here is derived from an EMBL/GenBank/DDBJ whole genome shotgun (WGS) entry which is preliminary data.</text>
</comment>
<keyword evidence="5" id="KW-1185">Reference proteome</keyword>
<keyword evidence="2" id="KW-0472">Membrane</keyword>
<evidence type="ECO:0000256" key="1">
    <source>
        <dbReference type="SAM" id="MobiDB-lite"/>
    </source>
</evidence>
<dbReference type="InterPro" id="IPR045531">
    <property type="entry name" value="DUF6468"/>
</dbReference>
<dbReference type="Pfam" id="PF20072">
    <property type="entry name" value="DUF6468"/>
    <property type="match status" value="1"/>
</dbReference>
<feature type="domain" description="DUF6468" evidence="3">
    <location>
        <begin position="35"/>
        <end position="109"/>
    </location>
</feature>
<reference evidence="4" key="2">
    <citation type="submission" date="2023-01" db="EMBL/GenBank/DDBJ databases">
        <title>Draft genome sequence of Maritalea porphyrae strain NBRC 107169.</title>
        <authorList>
            <person name="Sun Q."/>
            <person name="Mori K."/>
        </authorList>
    </citation>
    <scope>NUCLEOTIDE SEQUENCE</scope>
    <source>
        <strain evidence="4">NBRC 107169</strain>
    </source>
</reference>
<feature type="region of interest" description="Disordered" evidence="1">
    <location>
        <begin position="112"/>
        <end position="141"/>
    </location>
</feature>
<gene>
    <name evidence="4" type="ORF">GCM10007879_30760</name>
</gene>
<organism evidence="4 5">
    <name type="scientific">Maritalea porphyrae</name>
    <dbReference type="NCBI Taxonomy" id="880732"/>
    <lineage>
        <taxon>Bacteria</taxon>
        <taxon>Pseudomonadati</taxon>
        <taxon>Pseudomonadota</taxon>
        <taxon>Alphaproteobacteria</taxon>
        <taxon>Hyphomicrobiales</taxon>
        <taxon>Devosiaceae</taxon>
        <taxon>Maritalea</taxon>
    </lineage>
</organism>
<dbReference type="RefSeq" id="WP_284365918.1">
    <property type="nucleotide sequence ID" value="NZ_BSNI01000002.1"/>
</dbReference>
<evidence type="ECO:0000259" key="3">
    <source>
        <dbReference type="Pfam" id="PF20072"/>
    </source>
</evidence>
<evidence type="ECO:0000256" key="2">
    <source>
        <dbReference type="SAM" id="Phobius"/>
    </source>
</evidence>
<feature type="transmembrane region" description="Helical" evidence="2">
    <location>
        <begin position="6"/>
        <end position="27"/>
    </location>
</feature>
<name>A0ABQ5UVW9_9HYPH</name>
<accession>A0ABQ5UVW9</accession>
<reference evidence="4" key="1">
    <citation type="journal article" date="2014" name="Int. J. Syst. Evol. Microbiol.">
        <title>Complete genome of a new Firmicutes species belonging to the dominant human colonic microbiota ('Ruminococcus bicirculans') reveals two chromosomes and a selective capacity to utilize plant glucans.</title>
        <authorList>
            <consortium name="NISC Comparative Sequencing Program"/>
            <person name="Wegmann U."/>
            <person name="Louis P."/>
            <person name="Goesmann A."/>
            <person name="Henrissat B."/>
            <person name="Duncan S.H."/>
            <person name="Flint H.J."/>
        </authorList>
    </citation>
    <scope>NUCLEOTIDE SEQUENCE</scope>
    <source>
        <strain evidence="4">NBRC 107169</strain>
    </source>
</reference>
<proteinExistence type="predicted"/>